<dbReference type="Proteomes" id="UP001642360">
    <property type="component" value="Unassembled WGS sequence"/>
</dbReference>
<keyword evidence="5" id="KW-1185">Reference proteome</keyword>
<evidence type="ECO:0000259" key="3">
    <source>
        <dbReference type="Pfam" id="PF14226"/>
    </source>
</evidence>
<accession>A0ABC8TX47</accession>
<dbReference type="EMBL" id="CAUOFW020006280">
    <property type="protein sequence ID" value="CAK9174069.1"/>
    <property type="molecule type" value="Genomic_DNA"/>
</dbReference>
<dbReference type="InterPro" id="IPR050295">
    <property type="entry name" value="Plant_2OG-oxidoreductases"/>
</dbReference>
<dbReference type="Gene3D" id="2.60.120.330">
    <property type="entry name" value="B-lactam Antibiotic, Isopenicillin N Synthase, Chain"/>
    <property type="match status" value="2"/>
</dbReference>
<name>A0ABC8TX47_9AQUA</name>
<dbReference type="Pfam" id="PF14226">
    <property type="entry name" value="DIOX_N"/>
    <property type="match status" value="2"/>
</dbReference>
<gene>
    <name evidence="4" type="ORF">ILEXP_LOCUS43806</name>
</gene>
<dbReference type="SUPFAM" id="SSF51197">
    <property type="entry name" value="Clavaminate synthase-like"/>
    <property type="match status" value="1"/>
</dbReference>
<dbReference type="GO" id="GO:0046872">
    <property type="term" value="F:metal ion binding"/>
    <property type="evidence" value="ECO:0007669"/>
    <property type="project" value="UniProtKB-KW"/>
</dbReference>
<sequence>MVINHGVPECLLKGIIDASTEFFNLKKKEKKEFAGKKSLDPIKCAGSVSLSQQTYRFERSKAIQDLDKACQEWGLSMVINHGVPECLLKGIIDASTEFFNLKKKEKKEFAGKKSLDPIKCGTSLTTSNGKIFLWRDFLKLFVQPDQFLYPNKPIGLRYRYIHHILSFT</sequence>
<keyword evidence="1" id="KW-0479">Metal-binding</keyword>
<feature type="domain" description="Non-haem dioxygenase N-terminal" evidence="3">
    <location>
        <begin position="1"/>
        <end position="50"/>
    </location>
</feature>
<evidence type="ECO:0000313" key="5">
    <source>
        <dbReference type="Proteomes" id="UP001642360"/>
    </source>
</evidence>
<evidence type="ECO:0000313" key="4">
    <source>
        <dbReference type="EMBL" id="CAK9174069.1"/>
    </source>
</evidence>
<dbReference type="AlphaFoldDB" id="A0ABC8TX47"/>
<feature type="domain" description="Non-haem dioxygenase N-terminal" evidence="3">
    <location>
        <begin position="57"/>
        <end position="144"/>
    </location>
</feature>
<protein>
    <recommendedName>
        <fullName evidence="3">Non-haem dioxygenase N-terminal domain-containing protein</fullName>
    </recommendedName>
</protein>
<dbReference type="InterPro" id="IPR026992">
    <property type="entry name" value="DIOX_N"/>
</dbReference>
<dbReference type="InterPro" id="IPR027443">
    <property type="entry name" value="IPNS-like_sf"/>
</dbReference>
<evidence type="ECO:0000256" key="1">
    <source>
        <dbReference type="ARBA" id="ARBA00022723"/>
    </source>
</evidence>
<keyword evidence="2" id="KW-0408">Iron</keyword>
<comment type="caution">
    <text evidence="4">The sequence shown here is derived from an EMBL/GenBank/DDBJ whole genome shotgun (WGS) entry which is preliminary data.</text>
</comment>
<proteinExistence type="predicted"/>
<organism evidence="4 5">
    <name type="scientific">Ilex paraguariensis</name>
    <name type="common">yerba mate</name>
    <dbReference type="NCBI Taxonomy" id="185542"/>
    <lineage>
        <taxon>Eukaryota</taxon>
        <taxon>Viridiplantae</taxon>
        <taxon>Streptophyta</taxon>
        <taxon>Embryophyta</taxon>
        <taxon>Tracheophyta</taxon>
        <taxon>Spermatophyta</taxon>
        <taxon>Magnoliopsida</taxon>
        <taxon>eudicotyledons</taxon>
        <taxon>Gunneridae</taxon>
        <taxon>Pentapetalae</taxon>
        <taxon>asterids</taxon>
        <taxon>campanulids</taxon>
        <taxon>Aquifoliales</taxon>
        <taxon>Aquifoliaceae</taxon>
        <taxon>Ilex</taxon>
    </lineage>
</organism>
<reference evidence="4 5" key="1">
    <citation type="submission" date="2024-02" db="EMBL/GenBank/DDBJ databases">
        <authorList>
            <person name="Vignale AGUSTIN F."/>
            <person name="Sosa J E."/>
            <person name="Modenutti C."/>
        </authorList>
    </citation>
    <scope>NUCLEOTIDE SEQUENCE [LARGE SCALE GENOMIC DNA]</scope>
</reference>
<evidence type="ECO:0000256" key="2">
    <source>
        <dbReference type="ARBA" id="ARBA00023004"/>
    </source>
</evidence>
<dbReference type="PANTHER" id="PTHR47991">
    <property type="entry name" value="OXOGLUTARATE/IRON-DEPENDENT DIOXYGENASE"/>
    <property type="match status" value="1"/>
</dbReference>